<proteinExistence type="predicted"/>
<comment type="caution">
    <text evidence="1">The sequence shown here is derived from an EMBL/GenBank/DDBJ whole genome shotgun (WGS) entry which is preliminary data.</text>
</comment>
<organism evidence="1 2">
    <name type="scientific">Cytobacillus stercorigallinarum</name>
    <dbReference type="NCBI Taxonomy" id="2762240"/>
    <lineage>
        <taxon>Bacteria</taxon>
        <taxon>Bacillati</taxon>
        <taxon>Bacillota</taxon>
        <taxon>Bacilli</taxon>
        <taxon>Bacillales</taxon>
        <taxon>Bacillaceae</taxon>
        <taxon>Cytobacillus</taxon>
    </lineage>
</organism>
<reference evidence="1 2" key="1">
    <citation type="submission" date="2020-08" db="EMBL/GenBank/DDBJ databases">
        <title>A Genomic Blueprint of the Chicken Gut Microbiome.</title>
        <authorList>
            <person name="Gilroy R."/>
            <person name="Ravi A."/>
            <person name="Getino M."/>
            <person name="Pursley I."/>
            <person name="Horton D.L."/>
            <person name="Alikhan N.-F."/>
            <person name="Baker D."/>
            <person name="Gharbi K."/>
            <person name="Hall N."/>
            <person name="Watson M."/>
            <person name="Adriaenssens E.M."/>
            <person name="Foster-Nyarko E."/>
            <person name="Jarju S."/>
            <person name="Secka A."/>
            <person name="Antonio M."/>
            <person name="Oren A."/>
            <person name="Chaudhuri R."/>
            <person name="La Ragione R.M."/>
            <person name="Hildebrand F."/>
            <person name="Pallen M.J."/>
        </authorList>
    </citation>
    <scope>NUCLEOTIDE SEQUENCE [LARGE SCALE GENOMIC DNA]</scope>
    <source>
        <strain evidence="1 2">Sa5YUA1</strain>
    </source>
</reference>
<dbReference type="EMBL" id="JACSQT010000007">
    <property type="protein sequence ID" value="MBD7938354.1"/>
    <property type="molecule type" value="Genomic_DNA"/>
</dbReference>
<evidence type="ECO:0000313" key="2">
    <source>
        <dbReference type="Proteomes" id="UP000657931"/>
    </source>
</evidence>
<name>A0ABR8QSG6_9BACI</name>
<dbReference type="Proteomes" id="UP000657931">
    <property type="component" value="Unassembled WGS sequence"/>
</dbReference>
<sequence length="176" mass="20328">METCTNYIINESTATLKAERVQNNYIHTKVIEGRNRVFNVAKPPIAIVKESLKEYGMTYQGALQAAKYKLDKKSTPPFRICGAKDMYWFYFSSQKNLENTFVSLAHILDIQPDNKKQTKIILTSGYYFYHPISYKVANGRKNQAILLRGRIEDSIKKQSSVHLIELPEKVSEEKEE</sequence>
<dbReference type="RefSeq" id="WP_191815440.1">
    <property type="nucleotide sequence ID" value="NZ_JACSQT010000007.1"/>
</dbReference>
<dbReference type="InterPro" id="IPR010461">
    <property type="entry name" value="ComK"/>
</dbReference>
<evidence type="ECO:0000313" key="1">
    <source>
        <dbReference type="EMBL" id="MBD7938354.1"/>
    </source>
</evidence>
<protein>
    <submittedName>
        <fullName evidence="1">Competence protein ComK</fullName>
    </submittedName>
</protein>
<dbReference type="Pfam" id="PF06338">
    <property type="entry name" value="ComK"/>
    <property type="match status" value="1"/>
</dbReference>
<gene>
    <name evidence="1" type="ORF">H9655_15070</name>
</gene>
<keyword evidence="2" id="KW-1185">Reference proteome</keyword>
<accession>A0ABR8QSG6</accession>